<sequence>MWKQLIHLNKQRLVSSVQIFKRLQSSTQYYPINDDIYGLTDDQKQLRETVFNFAQKELAPHANAIDRGDSFTKLREFWKKLGDLGLLGITAPVEYGGLGLHYTEHCIAMEEISRASGGIALSYGAHSNLCVNQLVRNGNDAQKHHYLPKLISGEHFGALAMSEPTSGSDVVSMKTRAEKKG</sequence>
<proteinExistence type="predicted"/>
<dbReference type="Proteomes" id="UP000663834">
    <property type="component" value="Unassembled WGS sequence"/>
</dbReference>
<dbReference type="GO" id="GO:0008470">
    <property type="term" value="F:3-methylbutanoyl-CoA dehydrogenase activity"/>
    <property type="evidence" value="ECO:0007669"/>
    <property type="project" value="TreeGrafter"/>
</dbReference>
<evidence type="ECO:0000313" key="4">
    <source>
        <dbReference type="EMBL" id="CAF2142845.1"/>
    </source>
</evidence>
<evidence type="ECO:0000313" key="6">
    <source>
        <dbReference type="Proteomes" id="UP000663855"/>
    </source>
</evidence>
<accession>A0A815GZ24</accession>
<gene>
    <name evidence="2" type="ORF">CJN711_LOCUS19134</name>
    <name evidence="3" type="ORF">KQP761_LOCUS15124</name>
    <name evidence="4" type="ORF">MBJ925_LOCUS29830</name>
    <name evidence="5" type="ORF">SMN809_LOCUS4968</name>
</gene>
<dbReference type="FunFam" id="1.10.540.10:FF:000007">
    <property type="entry name" value="Isovaleryl-CoA dehydrogenase, mitochondrial"/>
    <property type="match status" value="1"/>
</dbReference>
<dbReference type="EMBL" id="CAJNOV010008960">
    <property type="protein sequence ID" value="CAF1345237.1"/>
    <property type="molecule type" value="Genomic_DNA"/>
</dbReference>
<name>A0A815GZ24_9BILA</name>
<dbReference type="InterPro" id="IPR037069">
    <property type="entry name" value="AcylCoA_DH/ox_N_sf"/>
</dbReference>
<dbReference type="InterPro" id="IPR009100">
    <property type="entry name" value="AcylCoA_DH/oxidase_NM_dom_sf"/>
</dbReference>
<dbReference type="GO" id="GO:0050660">
    <property type="term" value="F:flavin adenine dinucleotide binding"/>
    <property type="evidence" value="ECO:0007669"/>
    <property type="project" value="InterPro"/>
</dbReference>
<protein>
    <recommendedName>
        <fullName evidence="1">Acyl-CoA dehydrogenase/oxidase N-terminal domain-containing protein</fullName>
    </recommendedName>
</protein>
<evidence type="ECO:0000313" key="5">
    <source>
        <dbReference type="EMBL" id="CAF3868826.1"/>
    </source>
</evidence>
<dbReference type="Proteomes" id="UP000663855">
    <property type="component" value="Unassembled WGS sequence"/>
</dbReference>
<dbReference type="PANTHER" id="PTHR43884">
    <property type="entry name" value="ACYL-COA DEHYDROGENASE"/>
    <property type="match status" value="1"/>
</dbReference>
<dbReference type="GO" id="GO:0006552">
    <property type="term" value="P:L-leucine catabolic process"/>
    <property type="evidence" value="ECO:0007669"/>
    <property type="project" value="TreeGrafter"/>
</dbReference>
<dbReference type="Gene3D" id="1.10.540.10">
    <property type="entry name" value="Acyl-CoA dehydrogenase/oxidase, N-terminal domain"/>
    <property type="match status" value="1"/>
</dbReference>
<evidence type="ECO:0000259" key="1">
    <source>
        <dbReference type="Pfam" id="PF02771"/>
    </source>
</evidence>
<dbReference type="Proteomes" id="UP000676336">
    <property type="component" value="Unassembled WGS sequence"/>
</dbReference>
<comment type="caution">
    <text evidence="2">The sequence shown here is derived from an EMBL/GenBank/DDBJ whole genome shotgun (WGS) entry which is preliminary data.</text>
</comment>
<dbReference type="GO" id="GO:0005739">
    <property type="term" value="C:mitochondrion"/>
    <property type="evidence" value="ECO:0007669"/>
    <property type="project" value="TreeGrafter"/>
</dbReference>
<dbReference type="EMBL" id="CAJNRE010016002">
    <property type="protein sequence ID" value="CAF2142845.1"/>
    <property type="molecule type" value="Genomic_DNA"/>
</dbReference>
<organism evidence="2 6">
    <name type="scientific">Rotaria magnacalcarata</name>
    <dbReference type="NCBI Taxonomy" id="392030"/>
    <lineage>
        <taxon>Eukaryota</taxon>
        <taxon>Metazoa</taxon>
        <taxon>Spiralia</taxon>
        <taxon>Gnathifera</taxon>
        <taxon>Rotifera</taxon>
        <taxon>Eurotatoria</taxon>
        <taxon>Bdelloidea</taxon>
        <taxon>Philodinida</taxon>
        <taxon>Philodinidae</taxon>
        <taxon>Rotaria</taxon>
    </lineage>
</organism>
<dbReference type="Pfam" id="PF02771">
    <property type="entry name" value="Acyl-CoA_dh_N"/>
    <property type="match status" value="1"/>
</dbReference>
<feature type="domain" description="Acyl-CoA dehydrogenase/oxidase N-terminal" evidence="1">
    <location>
        <begin position="40"/>
        <end position="154"/>
    </location>
</feature>
<dbReference type="Proteomes" id="UP000663824">
    <property type="component" value="Unassembled WGS sequence"/>
</dbReference>
<dbReference type="SUPFAM" id="SSF56645">
    <property type="entry name" value="Acyl-CoA dehydrogenase NM domain-like"/>
    <property type="match status" value="1"/>
</dbReference>
<evidence type="ECO:0000313" key="2">
    <source>
        <dbReference type="EMBL" id="CAF1345237.1"/>
    </source>
</evidence>
<dbReference type="InterPro" id="IPR006089">
    <property type="entry name" value="Acyl-CoA_DH_CS"/>
</dbReference>
<evidence type="ECO:0000313" key="3">
    <source>
        <dbReference type="EMBL" id="CAF1510354.1"/>
    </source>
</evidence>
<dbReference type="InterPro" id="IPR013786">
    <property type="entry name" value="AcylCoA_DH/ox_N"/>
</dbReference>
<dbReference type="PROSITE" id="PS00072">
    <property type="entry name" value="ACYL_COA_DH_1"/>
    <property type="match status" value="1"/>
</dbReference>
<dbReference type="OrthoDB" id="9988775at2759"/>
<dbReference type="AlphaFoldDB" id="A0A815GZ24"/>
<reference evidence="2" key="1">
    <citation type="submission" date="2021-02" db="EMBL/GenBank/DDBJ databases">
        <authorList>
            <person name="Nowell W R."/>
        </authorList>
    </citation>
    <scope>NUCLEOTIDE SEQUENCE</scope>
</reference>
<dbReference type="PANTHER" id="PTHR43884:SF12">
    <property type="entry name" value="ISOVALERYL-COA DEHYDROGENASE, MITOCHONDRIAL-RELATED"/>
    <property type="match status" value="1"/>
</dbReference>
<dbReference type="EMBL" id="CAJNOW010007303">
    <property type="protein sequence ID" value="CAF1510354.1"/>
    <property type="molecule type" value="Genomic_DNA"/>
</dbReference>
<dbReference type="EMBL" id="CAJOBI010001203">
    <property type="protein sequence ID" value="CAF3868826.1"/>
    <property type="molecule type" value="Genomic_DNA"/>
</dbReference>